<protein>
    <recommendedName>
        <fullName evidence="3">Retrovirus-related Pol polyprotein from transposon RE1</fullName>
    </recommendedName>
</protein>
<reference evidence="1" key="1">
    <citation type="journal article" date="2022" name="Int. J. Mol. Sci.">
        <title>Draft Genome of Tanacetum Coccineum: Genomic Comparison of Closely Related Tanacetum-Family Plants.</title>
        <authorList>
            <person name="Yamashiro T."/>
            <person name="Shiraishi A."/>
            <person name="Nakayama K."/>
            <person name="Satake H."/>
        </authorList>
    </citation>
    <scope>NUCLEOTIDE SEQUENCE</scope>
</reference>
<keyword evidence="2" id="KW-1185">Reference proteome</keyword>
<sequence length="272" mass="30965">MVPPNKLGHDLNGKAVNETEYRGMTGSLMYLTASRPDIQFSTCLYARYQANPKESHLIAVKRIFMYLKGTPSHGLWYPKCSGFDLKGYSDSDYAGCNMDRKSTSSSCQFLGGKLVLTFCDDTSVIAISNNPILHSRTKQIDIREPFILSANMYKEYLAEFWYSAKALENSKVSLSVPTSVRPWFETIGYGETVPAKGTLKKSLLPRRWSLANGINIDYASIFWQDIIIKLNKRHREKVTPYTRFLTLLMMHTMKEGYRDGEVTPYPTQVFSV</sequence>
<organism evidence="1 2">
    <name type="scientific">Tanacetum coccineum</name>
    <dbReference type="NCBI Taxonomy" id="301880"/>
    <lineage>
        <taxon>Eukaryota</taxon>
        <taxon>Viridiplantae</taxon>
        <taxon>Streptophyta</taxon>
        <taxon>Embryophyta</taxon>
        <taxon>Tracheophyta</taxon>
        <taxon>Spermatophyta</taxon>
        <taxon>Magnoliopsida</taxon>
        <taxon>eudicotyledons</taxon>
        <taxon>Gunneridae</taxon>
        <taxon>Pentapetalae</taxon>
        <taxon>asterids</taxon>
        <taxon>campanulids</taxon>
        <taxon>Asterales</taxon>
        <taxon>Asteraceae</taxon>
        <taxon>Asteroideae</taxon>
        <taxon>Anthemideae</taxon>
        <taxon>Anthemidinae</taxon>
        <taxon>Tanacetum</taxon>
    </lineage>
</organism>
<dbReference type="EMBL" id="BQNB010010425">
    <property type="protein sequence ID" value="GJS77130.1"/>
    <property type="molecule type" value="Genomic_DNA"/>
</dbReference>
<proteinExistence type="predicted"/>
<comment type="caution">
    <text evidence="1">The sequence shown here is derived from an EMBL/GenBank/DDBJ whole genome shotgun (WGS) entry which is preliminary data.</text>
</comment>
<evidence type="ECO:0008006" key="3">
    <source>
        <dbReference type="Google" id="ProtNLM"/>
    </source>
</evidence>
<dbReference type="Proteomes" id="UP001151760">
    <property type="component" value="Unassembled WGS sequence"/>
</dbReference>
<evidence type="ECO:0000313" key="1">
    <source>
        <dbReference type="EMBL" id="GJS77130.1"/>
    </source>
</evidence>
<evidence type="ECO:0000313" key="2">
    <source>
        <dbReference type="Proteomes" id="UP001151760"/>
    </source>
</evidence>
<dbReference type="PANTHER" id="PTHR11439:SF495">
    <property type="entry name" value="REVERSE TRANSCRIPTASE, RNA-DEPENDENT DNA POLYMERASE-RELATED"/>
    <property type="match status" value="1"/>
</dbReference>
<dbReference type="PANTHER" id="PTHR11439">
    <property type="entry name" value="GAG-POL-RELATED RETROTRANSPOSON"/>
    <property type="match status" value="1"/>
</dbReference>
<name>A0ABQ4YHU6_9ASTR</name>
<reference evidence="1" key="2">
    <citation type="submission" date="2022-01" db="EMBL/GenBank/DDBJ databases">
        <authorList>
            <person name="Yamashiro T."/>
            <person name="Shiraishi A."/>
            <person name="Satake H."/>
            <person name="Nakayama K."/>
        </authorList>
    </citation>
    <scope>NUCLEOTIDE SEQUENCE</scope>
</reference>
<accession>A0ABQ4YHU6</accession>
<gene>
    <name evidence="1" type="ORF">Tco_0727011</name>
</gene>